<feature type="compositionally biased region" description="Basic and acidic residues" evidence="1">
    <location>
        <begin position="35"/>
        <end position="60"/>
    </location>
</feature>
<protein>
    <submittedName>
        <fullName evidence="2">Uncharacterized protein</fullName>
    </submittedName>
</protein>
<sequence>MVGEDELHLDPVPDRPEPEPLGEGEDGSTGATTDVEGRGEVDVKRGEPLLRSADLPREDPAPDTTAPVPGVDRTAEHRPRRGDPGRDVDDDAVGLHMSIRIDAHDRVPIDDEPFGGQRAVEVRCGGTGTRIVEGGGSDRDRVHAHQVVTRSRTEDDAAHG</sequence>
<dbReference type="RefSeq" id="WP_262139430.1">
    <property type="nucleotide sequence ID" value="NZ_CP106879.1"/>
</dbReference>
<dbReference type="EMBL" id="CP106879">
    <property type="protein sequence ID" value="UYC81191.1"/>
    <property type="molecule type" value="Genomic_DNA"/>
</dbReference>
<dbReference type="AlphaFoldDB" id="A0A9Q9P9Y7"/>
<accession>A0A9Q9P9Y7</accession>
<evidence type="ECO:0000313" key="2">
    <source>
        <dbReference type="EMBL" id="UYC81191.1"/>
    </source>
</evidence>
<proteinExistence type="predicted"/>
<gene>
    <name evidence="2" type="ORF">OE229_01640</name>
</gene>
<name>A0A9Q9P9Y7_9MICO</name>
<feature type="compositionally biased region" description="Basic and acidic residues" evidence="1">
    <location>
        <begin position="73"/>
        <end position="87"/>
    </location>
</feature>
<dbReference type="KEGG" id="cpoi:OE229_01640"/>
<reference evidence="2" key="1">
    <citation type="submission" date="2022-09" db="EMBL/GenBank/DDBJ databases">
        <title>Taxonomy of Curtobacterium flaccumfaciens.</title>
        <authorList>
            <person name="Osdaghi E."/>
            <person name="Taghavi S.M."/>
            <person name="Hamidizade M."/>
            <person name="Abachi H."/>
            <person name="Fazliarab A."/>
            <person name="Baeyen S."/>
            <person name="Portier P."/>
            <person name="Van Vaerenbergh J."/>
            <person name="Jacques M.-A."/>
        </authorList>
    </citation>
    <scope>NUCLEOTIDE SEQUENCE</scope>
    <source>
        <strain evidence="2">AGQB46</strain>
    </source>
</reference>
<dbReference type="Proteomes" id="UP001062223">
    <property type="component" value="Chromosome"/>
</dbReference>
<feature type="compositionally biased region" description="Basic and acidic residues" evidence="1">
    <location>
        <begin position="1"/>
        <end position="18"/>
    </location>
</feature>
<organism evidence="2 3">
    <name type="scientific">Curtobacterium poinsettiae</name>
    <dbReference type="NCBI Taxonomy" id="159612"/>
    <lineage>
        <taxon>Bacteria</taxon>
        <taxon>Bacillati</taxon>
        <taxon>Actinomycetota</taxon>
        <taxon>Actinomycetes</taxon>
        <taxon>Micrococcales</taxon>
        <taxon>Microbacteriaceae</taxon>
        <taxon>Curtobacterium</taxon>
    </lineage>
</organism>
<evidence type="ECO:0000313" key="3">
    <source>
        <dbReference type="Proteomes" id="UP001062223"/>
    </source>
</evidence>
<evidence type="ECO:0000256" key="1">
    <source>
        <dbReference type="SAM" id="MobiDB-lite"/>
    </source>
</evidence>
<feature type="region of interest" description="Disordered" evidence="1">
    <location>
        <begin position="1"/>
        <end position="92"/>
    </location>
</feature>